<gene>
    <name evidence="1" type="ORF">K444DRAFT_541900</name>
</gene>
<evidence type="ECO:0000313" key="2">
    <source>
        <dbReference type="Proteomes" id="UP000235371"/>
    </source>
</evidence>
<dbReference type="GeneID" id="36583913"/>
<evidence type="ECO:0000313" key="1">
    <source>
        <dbReference type="EMBL" id="PMD53244.1"/>
    </source>
</evidence>
<dbReference type="Pfam" id="PF17784">
    <property type="entry name" value="Sulfotransfer_4"/>
    <property type="match status" value="1"/>
</dbReference>
<dbReference type="Proteomes" id="UP000235371">
    <property type="component" value="Unassembled WGS sequence"/>
</dbReference>
<dbReference type="RefSeq" id="XP_024730148.1">
    <property type="nucleotide sequence ID" value="XM_024875834.1"/>
</dbReference>
<accession>A0A2J6SR39</accession>
<dbReference type="InParanoid" id="A0A2J6SR39"/>
<name>A0A2J6SR39_9HELO</name>
<reference evidence="1 2" key="1">
    <citation type="submission" date="2016-04" db="EMBL/GenBank/DDBJ databases">
        <title>A degradative enzymes factory behind the ericoid mycorrhizal symbiosis.</title>
        <authorList>
            <consortium name="DOE Joint Genome Institute"/>
            <person name="Martino E."/>
            <person name="Morin E."/>
            <person name="Grelet G."/>
            <person name="Kuo A."/>
            <person name="Kohler A."/>
            <person name="Daghino S."/>
            <person name="Barry K."/>
            <person name="Choi C."/>
            <person name="Cichocki N."/>
            <person name="Clum A."/>
            <person name="Copeland A."/>
            <person name="Hainaut M."/>
            <person name="Haridas S."/>
            <person name="Labutti K."/>
            <person name="Lindquist E."/>
            <person name="Lipzen A."/>
            <person name="Khouja H.-R."/>
            <person name="Murat C."/>
            <person name="Ohm R."/>
            <person name="Olson A."/>
            <person name="Spatafora J."/>
            <person name="Veneault-Fourrey C."/>
            <person name="Henrissat B."/>
            <person name="Grigoriev I."/>
            <person name="Martin F."/>
            <person name="Perotto S."/>
        </authorList>
    </citation>
    <scope>NUCLEOTIDE SEQUENCE [LARGE SCALE GENOMIC DNA]</scope>
    <source>
        <strain evidence="1 2">E</strain>
    </source>
</reference>
<protein>
    <submittedName>
        <fullName evidence="1">Uncharacterized protein</fullName>
    </submittedName>
</protein>
<proteinExistence type="predicted"/>
<dbReference type="EMBL" id="KZ613887">
    <property type="protein sequence ID" value="PMD53244.1"/>
    <property type="molecule type" value="Genomic_DNA"/>
</dbReference>
<organism evidence="1 2">
    <name type="scientific">Hyaloscypha bicolor E</name>
    <dbReference type="NCBI Taxonomy" id="1095630"/>
    <lineage>
        <taxon>Eukaryota</taxon>
        <taxon>Fungi</taxon>
        <taxon>Dikarya</taxon>
        <taxon>Ascomycota</taxon>
        <taxon>Pezizomycotina</taxon>
        <taxon>Leotiomycetes</taxon>
        <taxon>Helotiales</taxon>
        <taxon>Hyaloscyphaceae</taxon>
        <taxon>Hyaloscypha</taxon>
        <taxon>Hyaloscypha bicolor</taxon>
    </lineage>
</organism>
<dbReference type="Gene3D" id="3.40.50.300">
    <property type="entry name" value="P-loop containing nucleotide triphosphate hydrolases"/>
    <property type="match status" value="1"/>
</dbReference>
<dbReference type="InterPro" id="IPR027417">
    <property type="entry name" value="P-loop_NTPase"/>
</dbReference>
<keyword evidence="2" id="KW-1185">Reference proteome</keyword>
<sequence length="124" mass="13691">AGLPRCATSSLQAALESSYLYFSPTMHMDNLISIRKAASVCYRRSAEGGTRTTTDNSAVLHKLFDRYGATRDFPGLVFVDDLMDMFPTARIILNQRALGEVWAVSEQFAAISPPQDVSGKRFSH</sequence>
<dbReference type="AlphaFoldDB" id="A0A2J6SR39"/>
<dbReference type="OrthoDB" id="408152at2759"/>
<dbReference type="InterPro" id="IPR040632">
    <property type="entry name" value="Sulfotransfer_4"/>
</dbReference>
<feature type="non-terminal residue" evidence="1">
    <location>
        <position position="1"/>
    </location>
</feature>